<dbReference type="InterPro" id="IPR036278">
    <property type="entry name" value="Sialidase_sf"/>
</dbReference>
<dbReference type="OrthoDB" id="223410at2"/>
<protein>
    <submittedName>
        <fullName evidence="1">BNR repeat-containing family member</fullName>
    </submittedName>
</protein>
<name>A0A1M4SEW3_9BACT</name>
<dbReference type="SUPFAM" id="SSF50939">
    <property type="entry name" value="Sialidases"/>
    <property type="match status" value="1"/>
</dbReference>
<dbReference type="STRING" id="1346286.SAMN05444362_10143"/>
<evidence type="ECO:0000313" key="2">
    <source>
        <dbReference type="Proteomes" id="UP000184480"/>
    </source>
</evidence>
<proteinExistence type="predicted"/>
<dbReference type="AlphaFoldDB" id="A0A1M4SEW3"/>
<accession>A0A1M4SEW3</accession>
<reference evidence="2" key="1">
    <citation type="submission" date="2016-11" db="EMBL/GenBank/DDBJ databases">
        <authorList>
            <person name="Varghese N."/>
            <person name="Submissions S."/>
        </authorList>
    </citation>
    <scope>NUCLEOTIDE SEQUENCE [LARGE SCALE GENOMIC DNA]</scope>
    <source>
        <strain evidence="2">DSM 27370</strain>
    </source>
</reference>
<dbReference type="Gene3D" id="2.120.10.10">
    <property type="match status" value="1"/>
</dbReference>
<sequence>MTKAKAYLLFIFTLIIPSIIHGQQLIPVGEGWANNSINTTVFRKNSLVTHNNTQFIAYYDPDGYMVLGKRDITSTEWSLHKSQYKGKVTDAHNSISIMVDGDGYLHVSWNHHGDPLSYAKGTMPYGLELTKKLPMTGISENNVTYPEFFKMGDGSLIFMYRDGQSGQGNLVINKYDCKSKIWSQIQNNLIDGENKRNAYWQACVDNKGAIHISWVWRETPDVATNHDLCYARSSDGGITWENSKSEKYSLPITATTAEIVCHIPQNSELINQTSMSTDNEGKPYIASYWRTENSDVPQYHVVYHDGKEWHDLNLGFRNTPFSLKGHGTKRIPISRPQIIAKQEREKTSLYLLFRDEERGEKASVAICKDLNNKKWEIKDLTNFPVNAWEPSYDTELWRTQQKLHVFVQKVEQIDGEKTADVTSQPVQVLEVEINIK</sequence>
<dbReference type="RefSeq" id="WP_062175171.1">
    <property type="nucleotide sequence ID" value="NZ_BBXL01000001.1"/>
</dbReference>
<gene>
    <name evidence="1" type="ORF">SAMN05444362_10143</name>
</gene>
<dbReference type="EMBL" id="FQUC01000001">
    <property type="protein sequence ID" value="SHE30702.1"/>
    <property type="molecule type" value="Genomic_DNA"/>
</dbReference>
<organism evidence="1 2">
    <name type="scientific">Dysgonomonas macrotermitis</name>
    <dbReference type="NCBI Taxonomy" id="1346286"/>
    <lineage>
        <taxon>Bacteria</taxon>
        <taxon>Pseudomonadati</taxon>
        <taxon>Bacteroidota</taxon>
        <taxon>Bacteroidia</taxon>
        <taxon>Bacteroidales</taxon>
        <taxon>Dysgonomonadaceae</taxon>
        <taxon>Dysgonomonas</taxon>
    </lineage>
</organism>
<evidence type="ECO:0000313" key="1">
    <source>
        <dbReference type="EMBL" id="SHE30702.1"/>
    </source>
</evidence>
<dbReference type="Pfam" id="PF15892">
    <property type="entry name" value="BNR_4"/>
    <property type="match status" value="1"/>
</dbReference>
<dbReference type="Proteomes" id="UP000184480">
    <property type="component" value="Unassembled WGS sequence"/>
</dbReference>
<keyword evidence="2" id="KW-1185">Reference proteome</keyword>